<feature type="chain" id="PRO_5040253853" evidence="2">
    <location>
        <begin position="18"/>
        <end position="124"/>
    </location>
</feature>
<feature type="compositionally biased region" description="Polar residues" evidence="1">
    <location>
        <begin position="54"/>
        <end position="84"/>
    </location>
</feature>
<evidence type="ECO:0000256" key="1">
    <source>
        <dbReference type="SAM" id="MobiDB-lite"/>
    </source>
</evidence>
<feature type="region of interest" description="Disordered" evidence="1">
    <location>
        <begin position="54"/>
        <end position="99"/>
    </location>
</feature>
<feature type="signal peptide" evidence="2">
    <location>
        <begin position="1"/>
        <end position="17"/>
    </location>
</feature>
<evidence type="ECO:0000313" key="4">
    <source>
        <dbReference type="Proteomes" id="UP000886653"/>
    </source>
</evidence>
<gene>
    <name evidence="3" type="ORF">CROQUDRAFT_661800</name>
</gene>
<dbReference type="Proteomes" id="UP000886653">
    <property type="component" value="Unassembled WGS sequence"/>
</dbReference>
<proteinExistence type="predicted"/>
<sequence length="124" mass="13403">MFYSMLSFLFYSAPILTLVMRSHHDPNVIAPRYIIEGQPPLPCKNDICPLAKPISTSTNTSEDTPTLLANNSNVDKTTLANSTLPRPHQTAPVKCGDTNLPPPCNVTSGSNAANTKSVYLSNET</sequence>
<name>A0A9P6T8G1_9BASI</name>
<comment type="caution">
    <text evidence="3">The sequence shown here is derived from an EMBL/GenBank/DDBJ whole genome shotgun (WGS) entry which is preliminary data.</text>
</comment>
<feature type="region of interest" description="Disordered" evidence="1">
    <location>
        <begin position="105"/>
        <end position="124"/>
    </location>
</feature>
<protein>
    <submittedName>
        <fullName evidence="3">Uncharacterized protein</fullName>
    </submittedName>
</protein>
<keyword evidence="2" id="KW-0732">Signal</keyword>
<dbReference type="AlphaFoldDB" id="A0A9P6T8G1"/>
<reference evidence="3" key="1">
    <citation type="submission" date="2013-11" db="EMBL/GenBank/DDBJ databases">
        <title>Genome sequence of the fusiform rust pathogen reveals effectors for host alternation and coevolution with pine.</title>
        <authorList>
            <consortium name="DOE Joint Genome Institute"/>
            <person name="Smith K."/>
            <person name="Pendleton A."/>
            <person name="Kubisiak T."/>
            <person name="Anderson C."/>
            <person name="Salamov A."/>
            <person name="Aerts A."/>
            <person name="Riley R."/>
            <person name="Clum A."/>
            <person name="Lindquist E."/>
            <person name="Ence D."/>
            <person name="Campbell M."/>
            <person name="Kronenberg Z."/>
            <person name="Feau N."/>
            <person name="Dhillon B."/>
            <person name="Hamelin R."/>
            <person name="Burleigh J."/>
            <person name="Smith J."/>
            <person name="Yandell M."/>
            <person name="Nelson C."/>
            <person name="Grigoriev I."/>
            <person name="Davis J."/>
        </authorList>
    </citation>
    <scope>NUCLEOTIDE SEQUENCE</scope>
    <source>
        <strain evidence="3">G11</strain>
    </source>
</reference>
<keyword evidence="4" id="KW-1185">Reference proteome</keyword>
<organism evidence="3 4">
    <name type="scientific">Cronartium quercuum f. sp. fusiforme G11</name>
    <dbReference type="NCBI Taxonomy" id="708437"/>
    <lineage>
        <taxon>Eukaryota</taxon>
        <taxon>Fungi</taxon>
        <taxon>Dikarya</taxon>
        <taxon>Basidiomycota</taxon>
        <taxon>Pucciniomycotina</taxon>
        <taxon>Pucciniomycetes</taxon>
        <taxon>Pucciniales</taxon>
        <taxon>Coleosporiaceae</taxon>
        <taxon>Cronartium</taxon>
    </lineage>
</organism>
<dbReference type="OrthoDB" id="2507289at2759"/>
<evidence type="ECO:0000256" key="2">
    <source>
        <dbReference type="SAM" id="SignalP"/>
    </source>
</evidence>
<dbReference type="EMBL" id="MU167331">
    <property type="protein sequence ID" value="KAG0142986.1"/>
    <property type="molecule type" value="Genomic_DNA"/>
</dbReference>
<evidence type="ECO:0000313" key="3">
    <source>
        <dbReference type="EMBL" id="KAG0142986.1"/>
    </source>
</evidence>
<accession>A0A9P6T8G1</accession>